<organism evidence="2 3">
    <name type="scientific">Undibacterium pigrum</name>
    <dbReference type="NCBI Taxonomy" id="401470"/>
    <lineage>
        <taxon>Bacteria</taxon>
        <taxon>Pseudomonadati</taxon>
        <taxon>Pseudomonadota</taxon>
        <taxon>Betaproteobacteria</taxon>
        <taxon>Burkholderiales</taxon>
        <taxon>Oxalobacteraceae</taxon>
        <taxon>Undibacterium</taxon>
    </lineage>
</organism>
<dbReference type="EMBL" id="QJKB01000011">
    <property type="protein sequence ID" value="PXX38640.1"/>
    <property type="molecule type" value="Genomic_DNA"/>
</dbReference>
<dbReference type="Pfam" id="PF20327">
    <property type="entry name" value="DUF6622"/>
    <property type="match status" value="1"/>
</dbReference>
<keyword evidence="1" id="KW-0812">Transmembrane</keyword>
<feature type="transmembrane region" description="Helical" evidence="1">
    <location>
        <begin position="64"/>
        <end position="82"/>
    </location>
</feature>
<feature type="transmembrane region" description="Helical" evidence="1">
    <location>
        <begin position="102"/>
        <end position="122"/>
    </location>
</feature>
<evidence type="ECO:0008006" key="4">
    <source>
        <dbReference type="Google" id="ProtNLM"/>
    </source>
</evidence>
<feature type="transmembrane region" description="Helical" evidence="1">
    <location>
        <begin position="37"/>
        <end position="58"/>
    </location>
</feature>
<dbReference type="InterPro" id="IPR046730">
    <property type="entry name" value="DUF6622"/>
</dbReference>
<dbReference type="RefSeq" id="WP_110257492.1">
    <property type="nucleotide sequence ID" value="NZ_QJKB01000011.1"/>
</dbReference>
<evidence type="ECO:0000256" key="1">
    <source>
        <dbReference type="SAM" id="Phobius"/>
    </source>
</evidence>
<name>A0A318IVK7_9BURK</name>
<protein>
    <recommendedName>
        <fullName evidence="4">Transmembrane protein</fullName>
    </recommendedName>
</protein>
<keyword evidence="3" id="KW-1185">Reference proteome</keyword>
<accession>A0A318IVK7</accession>
<gene>
    <name evidence="2" type="ORF">DFR42_1115</name>
</gene>
<dbReference type="AlphaFoldDB" id="A0A318IVK7"/>
<keyword evidence="1" id="KW-1133">Transmembrane helix</keyword>
<dbReference type="Proteomes" id="UP000247792">
    <property type="component" value="Unassembled WGS sequence"/>
</dbReference>
<comment type="caution">
    <text evidence="2">The sequence shown here is derived from an EMBL/GenBank/DDBJ whole genome shotgun (WGS) entry which is preliminary data.</text>
</comment>
<evidence type="ECO:0000313" key="3">
    <source>
        <dbReference type="Proteomes" id="UP000247792"/>
    </source>
</evidence>
<reference evidence="2 3" key="1">
    <citation type="submission" date="2018-05" db="EMBL/GenBank/DDBJ databases">
        <title>Genomic Encyclopedia of Type Strains, Phase IV (KMG-IV): sequencing the most valuable type-strain genomes for metagenomic binning, comparative biology and taxonomic classification.</title>
        <authorList>
            <person name="Goeker M."/>
        </authorList>
    </citation>
    <scope>NUCLEOTIDE SEQUENCE [LARGE SCALE GENOMIC DNA]</scope>
    <source>
        <strain evidence="2 3">DSM 19792</strain>
    </source>
</reference>
<keyword evidence="1" id="KW-0472">Membrane</keyword>
<dbReference type="OrthoDB" id="3034721at2"/>
<feature type="transmembrane region" description="Helical" evidence="1">
    <location>
        <begin position="6"/>
        <end position="25"/>
    </location>
</feature>
<sequence length="176" mass="18995">MFSQIISNTPIYVWAILGFLAFRGFKASVDRELALRSVVIIPLVMLGLSAHGIVAGFGTEPLVIAAWIATMAAGAAVSWSMVSDKNVRILADKGTVFYRGSWGPLVMMMAIFIMKYIVNVALHVNPALHTNMQFALISTALFGLFNGLFLGKMLRVLVMHKLAMSSGPVFTSSAAV</sequence>
<evidence type="ECO:0000313" key="2">
    <source>
        <dbReference type="EMBL" id="PXX38640.1"/>
    </source>
</evidence>
<proteinExistence type="predicted"/>
<feature type="transmembrane region" description="Helical" evidence="1">
    <location>
        <begin position="134"/>
        <end position="154"/>
    </location>
</feature>